<dbReference type="GO" id="GO:0006281">
    <property type="term" value="P:DNA repair"/>
    <property type="evidence" value="ECO:0007669"/>
    <property type="project" value="UniProtKB-KW"/>
</dbReference>
<dbReference type="Pfam" id="PF16921">
    <property type="entry name" value="Tex_YqgF"/>
    <property type="match status" value="1"/>
</dbReference>
<dbReference type="InterPro" id="IPR006641">
    <property type="entry name" value="YqgF/RNaseH-like_dom"/>
</dbReference>
<dbReference type="GO" id="GO:0005737">
    <property type="term" value="C:cytoplasm"/>
    <property type="evidence" value="ECO:0007669"/>
    <property type="project" value="UniProtKB-ARBA"/>
</dbReference>
<feature type="compositionally biased region" description="Low complexity" evidence="3">
    <location>
        <begin position="742"/>
        <end position="759"/>
    </location>
</feature>
<dbReference type="SMART" id="SM00316">
    <property type="entry name" value="S1"/>
    <property type="match status" value="1"/>
</dbReference>
<dbReference type="SMART" id="SM00278">
    <property type="entry name" value="HhH1"/>
    <property type="match status" value="2"/>
</dbReference>
<dbReference type="Gene3D" id="1.10.10.650">
    <property type="entry name" value="RuvA domain 2-like"/>
    <property type="match status" value="1"/>
</dbReference>
<dbReference type="OrthoDB" id="9804714at2"/>
<keyword evidence="2" id="KW-0234">DNA repair</keyword>
<evidence type="ECO:0000259" key="4">
    <source>
        <dbReference type="PROSITE" id="PS50126"/>
    </source>
</evidence>
<dbReference type="InterPro" id="IPR010994">
    <property type="entry name" value="RuvA_2-like"/>
</dbReference>
<feature type="region of interest" description="Disordered" evidence="3">
    <location>
        <begin position="739"/>
        <end position="797"/>
    </location>
</feature>
<dbReference type="InterPro" id="IPR055179">
    <property type="entry name" value="Tex-like_central_region"/>
</dbReference>
<dbReference type="EMBL" id="CP012670">
    <property type="protein sequence ID" value="AUX23509.1"/>
    <property type="molecule type" value="Genomic_DNA"/>
</dbReference>
<dbReference type="AlphaFoldDB" id="A0A4P2Q2M5"/>
<dbReference type="Pfam" id="PF09371">
    <property type="entry name" value="Tex_N"/>
    <property type="match status" value="1"/>
</dbReference>
<dbReference type="SUPFAM" id="SSF50249">
    <property type="entry name" value="Nucleic acid-binding proteins"/>
    <property type="match status" value="1"/>
</dbReference>
<organism evidence="5 6">
    <name type="scientific">Sorangium cellulosum</name>
    <name type="common">Polyangium cellulosum</name>
    <dbReference type="NCBI Taxonomy" id="56"/>
    <lineage>
        <taxon>Bacteria</taxon>
        <taxon>Pseudomonadati</taxon>
        <taxon>Myxococcota</taxon>
        <taxon>Polyangia</taxon>
        <taxon>Polyangiales</taxon>
        <taxon>Polyangiaceae</taxon>
        <taxon>Sorangium</taxon>
    </lineage>
</organism>
<dbReference type="Gene3D" id="2.40.50.140">
    <property type="entry name" value="Nucleic acid-binding proteins"/>
    <property type="match status" value="1"/>
</dbReference>
<dbReference type="GO" id="GO:0003729">
    <property type="term" value="F:mRNA binding"/>
    <property type="evidence" value="ECO:0007669"/>
    <property type="project" value="TreeGrafter"/>
</dbReference>
<dbReference type="InterPro" id="IPR050437">
    <property type="entry name" value="Ribos_protein_bS1-like"/>
</dbReference>
<dbReference type="FunFam" id="3.30.420.140:FF:000001">
    <property type="entry name" value="RNA-binding transcriptional accessory protein"/>
    <property type="match status" value="1"/>
</dbReference>
<evidence type="ECO:0000313" key="5">
    <source>
        <dbReference type="EMBL" id="AUX23509.1"/>
    </source>
</evidence>
<keyword evidence="1" id="KW-0227">DNA damage</keyword>
<evidence type="ECO:0000256" key="1">
    <source>
        <dbReference type="ARBA" id="ARBA00022763"/>
    </source>
</evidence>
<evidence type="ECO:0000256" key="2">
    <source>
        <dbReference type="ARBA" id="ARBA00023204"/>
    </source>
</evidence>
<reference evidence="5 6" key="1">
    <citation type="submission" date="2015-09" db="EMBL/GenBank/DDBJ databases">
        <title>Sorangium comparison.</title>
        <authorList>
            <person name="Zaburannyi N."/>
            <person name="Bunk B."/>
            <person name="Overmann J."/>
            <person name="Mueller R."/>
        </authorList>
    </citation>
    <scope>NUCLEOTIDE SEQUENCE [LARGE SCALE GENOMIC DNA]</scope>
    <source>
        <strain evidence="5 6">So ceGT47</strain>
    </source>
</reference>
<dbReference type="Proteomes" id="UP000295781">
    <property type="component" value="Chromosome"/>
</dbReference>
<dbReference type="InterPro" id="IPR012340">
    <property type="entry name" value="NA-bd_OB-fold"/>
</dbReference>
<dbReference type="Pfam" id="PF00575">
    <property type="entry name" value="S1"/>
    <property type="match status" value="1"/>
</dbReference>
<dbReference type="InterPro" id="IPR032639">
    <property type="entry name" value="Tex_YqgF"/>
</dbReference>
<proteinExistence type="predicted"/>
<accession>A0A4P2Q2M5</accession>
<dbReference type="InterPro" id="IPR018974">
    <property type="entry name" value="Tex-like_N"/>
</dbReference>
<dbReference type="InterPro" id="IPR023319">
    <property type="entry name" value="Tex-like_HTH_dom_sf"/>
</dbReference>
<dbReference type="InterPro" id="IPR023323">
    <property type="entry name" value="Tex-like_dom_sf"/>
</dbReference>
<dbReference type="InterPro" id="IPR044146">
    <property type="entry name" value="S1_Tex"/>
</dbReference>
<dbReference type="Gene3D" id="3.30.420.140">
    <property type="entry name" value="YqgF/RNase H-like domain"/>
    <property type="match status" value="1"/>
</dbReference>
<dbReference type="Gene3D" id="1.10.3500.10">
    <property type="entry name" value="Tex N-terminal region-like"/>
    <property type="match status" value="1"/>
</dbReference>
<dbReference type="RefSeq" id="WP_129348720.1">
    <property type="nucleotide sequence ID" value="NZ_CP012670.1"/>
</dbReference>
<dbReference type="InterPro" id="IPR037027">
    <property type="entry name" value="YqgF/RNaseH-like_dom_sf"/>
</dbReference>
<dbReference type="GO" id="GO:0003735">
    <property type="term" value="F:structural constituent of ribosome"/>
    <property type="evidence" value="ECO:0007669"/>
    <property type="project" value="TreeGrafter"/>
</dbReference>
<feature type="compositionally biased region" description="Gly residues" evidence="3">
    <location>
        <begin position="774"/>
        <end position="784"/>
    </location>
</feature>
<dbReference type="InterPro" id="IPR041692">
    <property type="entry name" value="HHH_9"/>
</dbReference>
<dbReference type="PROSITE" id="PS50126">
    <property type="entry name" value="S1"/>
    <property type="match status" value="1"/>
</dbReference>
<dbReference type="SUPFAM" id="SSF47781">
    <property type="entry name" value="RuvA domain 2-like"/>
    <property type="match status" value="2"/>
</dbReference>
<dbReference type="SUPFAM" id="SSF158832">
    <property type="entry name" value="Tex N-terminal region-like"/>
    <property type="match status" value="1"/>
</dbReference>
<dbReference type="Gene3D" id="1.10.150.310">
    <property type="entry name" value="Tex RuvX-like domain-like"/>
    <property type="match status" value="1"/>
</dbReference>
<feature type="domain" description="S1 motif" evidence="4">
    <location>
        <begin position="671"/>
        <end position="740"/>
    </location>
</feature>
<dbReference type="Pfam" id="PF17674">
    <property type="entry name" value="HHH_9"/>
    <property type="match status" value="1"/>
</dbReference>
<gene>
    <name evidence="5" type="ORF">SOCEGT47_040360</name>
</gene>
<dbReference type="GO" id="GO:0006412">
    <property type="term" value="P:translation"/>
    <property type="evidence" value="ECO:0007669"/>
    <property type="project" value="TreeGrafter"/>
</dbReference>
<dbReference type="FunFam" id="1.10.10.650:FF:000001">
    <property type="entry name" value="S1 RNA-binding domain 1"/>
    <property type="match status" value="1"/>
</dbReference>
<dbReference type="InterPro" id="IPR012337">
    <property type="entry name" value="RNaseH-like_sf"/>
</dbReference>
<dbReference type="GO" id="GO:0003677">
    <property type="term" value="F:DNA binding"/>
    <property type="evidence" value="ECO:0007669"/>
    <property type="project" value="InterPro"/>
</dbReference>
<dbReference type="PANTHER" id="PTHR10724:SF10">
    <property type="entry name" value="S1 RNA-BINDING DOMAIN-CONTAINING PROTEIN 1"/>
    <property type="match status" value="1"/>
</dbReference>
<dbReference type="Pfam" id="PF22706">
    <property type="entry name" value="Tex_central_region"/>
    <property type="match status" value="1"/>
</dbReference>
<dbReference type="Pfam" id="PF12836">
    <property type="entry name" value="HHH_3"/>
    <property type="match status" value="1"/>
</dbReference>
<dbReference type="PANTHER" id="PTHR10724">
    <property type="entry name" value="30S RIBOSOMAL PROTEIN S1"/>
    <property type="match status" value="1"/>
</dbReference>
<sequence>MTETQSPVAVPSRTDGSFDPVPLLAEELSLPRQGVSAVAKLLAEGATVPFIARYRKEATGGLDEVQIRAIEERRAYLLELEERRATVLSEIQKQGKLTDALAAKIRACRTKAELEDLYLPFKPKRRTRAIIAKERGLEPLADRIWSQPEDGSPEEEARAFVSAEKEVPDTAAALAGARDICAERIAEHADVRKLVREAYAKEGVIKVQKNEEHEGKQTKFDMYASFEEPVANIPSHRYLAIRRGEAEGVLRASIELASEPLLAPIHAAIGLKPRTPWAGELGKAADDAVKRLLLPAVQSDVRVDLKMQADRAAVEVFAQNLRELLLAAPFGTKAVLGIDPGQRTGCKCAVVDETGKLLEHTTIYLVGSGDALERARQDLRRICRKYPLRAVAVGNGTHGRETEAFVKDVLASEGLKEQTANPDLRSSEKPFCVPVSEAGASVYSASEVAREEFPDLDLTVRGAISIARRLQDPLAELVKVDPKSIGVGQYQHDVYQGLLARKLDEVVESCVNLVGVELNTASAPLLGRVAGIGPSLAKKIVAHRDLHGAFKSRKALLDVPGVGPRTFEQAAGFLRVRGGEHPLDASAVHPERYGLVERIATDLGVPVGSLIGDTAAIARIDPKRYESGDVGSFTLNDILSELKKPGRDPRATFEPPKFRDDVRTMEDLKPGMELEGVVTNVTAFGAFVDVGVHQDGLVHVSQLADRFVKDPNEVVKVGEKIKVRVLEVDLGRKRISLTAKKGGAPSGARPSAGSAPAGGDARGRNDGRRPNQGQGKGQQKGQQGGFRNNPFADLLRK</sequence>
<dbReference type="InterPro" id="IPR003029">
    <property type="entry name" value="S1_domain"/>
</dbReference>
<evidence type="ECO:0000313" key="6">
    <source>
        <dbReference type="Proteomes" id="UP000295781"/>
    </source>
</evidence>
<dbReference type="FunFam" id="2.40.50.140:FF:000051">
    <property type="entry name" value="RNA-binding transcriptional accessory protein"/>
    <property type="match status" value="1"/>
</dbReference>
<dbReference type="InterPro" id="IPR003583">
    <property type="entry name" value="Hlx-hairpin-Hlx_DNA-bd_motif"/>
</dbReference>
<dbReference type="SMART" id="SM00732">
    <property type="entry name" value="YqgFc"/>
    <property type="match status" value="1"/>
</dbReference>
<evidence type="ECO:0000256" key="3">
    <source>
        <dbReference type="SAM" id="MobiDB-lite"/>
    </source>
</evidence>
<dbReference type="CDD" id="cd05685">
    <property type="entry name" value="S1_Tex"/>
    <property type="match status" value="1"/>
</dbReference>
<name>A0A4P2Q2M5_SORCE</name>
<dbReference type="SUPFAM" id="SSF53098">
    <property type="entry name" value="Ribonuclease H-like"/>
    <property type="match status" value="1"/>
</dbReference>
<protein>
    <submittedName>
        <fullName evidence="5">Transcription accessory protein</fullName>
    </submittedName>
</protein>